<evidence type="ECO:0000256" key="1">
    <source>
        <dbReference type="ARBA" id="ARBA00006464"/>
    </source>
</evidence>
<feature type="domain" description="Bacterial sugar transferase" evidence="3">
    <location>
        <begin position="2"/>
        <end position="179"/>
    </location>
</feature>
<dbReference type="EMBL" id="JALMLT010000003">
    <property type="protein sequence ID" value="MDT8759717.1"/>
    <property type="molecule type" value="Genomic_DNA"/>
</dbReference>
<organism evidence="4">
    <name type="scientific">Sphingomonas psychrotolerans</name>
    <dbReference type="NCBI Taxonomy" id="1327635"/>
    <lineage>
        <taxon>Bacteria</taxon>
        <taxon>Pseudomonadati</taxon>
        <taxon>Pseudomonadota</taxon>
        <taxon>Alphaproteobacteria</taxon>
        <taxon>Sphingomonadales</taxon>
        <taxon>Sphingomonadaceae</taxon>
        <taxon>Sphingomonas</taxon>
    </lineage>
</organism>
<gene>
    <name evidence="4" type="ORF">MZO42_13515</name>
</gene>
<comment type="similarity">
    <text evidence="1">Belongs to the bacterial sugar transferase family.</text>
</comment>
<dbReference type="InterPro" id="IPR003362">
    <property type="entry name" value="Bact_transf"/>
</dbReference>
<evidence type="ECO:0000256" key="2">
    <source>
        <dbReference type="ARBA" id="ARBA00023169"/>
    </source>
</evidence>
<keyword evidence="2" id="KW-0270">Exopolysaccharide synthesis</keyword>
<proteinExistence type="inferred from homology"/>
<evidence type="ECO:0000259" key="3">
    <source>
        <dbReference type="Pfam" id="PF02397"/>
    </source>
</evidence>
<dbReference type="GO" id="GO:0016740">
    <property type="term" value="F:transferase activity"/>
    <property type="evidence" value="ECO:0007669"/>
    <property type="project" value="UniProtKB-KW"/>
</dbReference>
<accession>A0ABU3N5A2</accession>
<comment type="caution">
    <text evidence="4">The sequence shown here is derived from an EMBL/GenBank/DDBJ whole genome shotgun (WGS) entry which is preliminary data.</text>
</comment>
<evidence type="ECO:0000313" key="4">
    <source>
        <dbReference type="EMBL" id="MDT8759717.1"/>
    </source>
</evidence>
<sequence>MKRAIDLSVALIAAVPALPLALLIALAVKLTSPGPVLYWSDRIGRGNTIFRMPKFRTMKVGTPAVATHLMQDPANALTPIGSFLRRTSLDEIPQLWSVLVGDMSLVGPRPALFNQDDLIALRREAGVDTLRPGITGWAQINGRDELPIPVKVALDREYLDRQSVLFDLEILLRTAAKLLGDKTVTH</sequence>
<dbReference type="PANTHER" id="PTHR30576">
    <property type="entry name" value="COLANIC BIOSYNTHESIS UDP-GLUCOSE LIPID CARRIER TRANSFERASE"/>
    <property type="match status" value="1"/>
</dbReference>
<dbReference type="PANTHER" id="PTHR30576:SF10">
    <property type="entry name" value="SLL5057 PROTEIN"/>
    <property type="match status" value="1"/>
</dbReference>
<name>A0ABU3N5A2_9SPHN</name>
<dbReference type="Pfam" id="PF02397">
    <property type="entry name" value="Bac_transf"/>
    <property type="match status" value="1"/>
</dbReference>
<reference evidence="4" key="1">
    <citation type="submission" date="2022-04" db="EMBL/GenBank/DDBJ databases">
        <title>Tomato heritable bacteria conferring resistance against bacterial wilt.</title>
        <authorList>
            <person name="Yin J."/>
        </authorList>
    </citation>
    <scope>NUCLEOTIDE SEQUENCE</scope>
    <source>
        <strain evidence="4">Cra20</strain>
    </source>
</reference>
<keyword evidence="4" id="KW-0808">Transferase</keyword>
<protein>
    <submittedName>
        <fullName evidence="4">Sugar transferase</fullName>
    </submittedName>
</protein>